<comment type="caution">
    <text evidence="2">The sequence shown here is derived from an EMBL/GenBank/DDBJ whole genome shotgun (WGS) entry which is preliminary data.</text>
</comment>
<evidence type="ECO:0000256" key="1">
    <source>
        <dbReference type="SAM" id="SignalP"/>
    </source>
</evidence>
<dbReference type="Gene3D" id="2.60.40.10">
    <property type="entry name" value="Immunoglobulins"/>
    <property type="match status" value="1"/>
</dbReference>
<accession>A0A1V1P0H6</accession>
<dbReference type="Proteomes" id="UP000189670">
    <property type="component" value="Unassembled WGS sequence"/>
</dbReference>
<evidence type="ECO:0008006" key="4">
    <source>
        <dbReference type="Google" id="ProtNLM"/>
    </source>
</evidence>
<name>A0A1V1P0H6_9BACT</name>
<organism evidence="2 3">
    <name type="scientific">Candidatus Magnetoglobus multicellularis str. Araruama</name>
    <dbReference type="NCBI Taxonomy" id="890399"/>
    <lineage>
        <taxon>Bacteria</taxon>
        <taxon>Pseudomonadati</taxon>
        <taxon>Thermodesulfobacteriota</taxon>
        <taxon>Desulfobacteria</taxon>
        <taxon>Desulfobacterales</taxon>
        <taxon>Desulfobacteraceae</taxon>
        <taxon>Candidatus Magnetoglobus</taxon>
    </lineage>
</organism>
<dbReference type="GO" id="GO:0046872">
    <property type="term" value="F:metal ion binding"/>
    <property type="evidence" value="ECO:0007669"/>
    <property type="project" value="InterPro"/>
</dbReference>
<sequence length="224" mass="24714">MKQGTLILTICMCFAVITVAHAFDNKLMITNVTDTQMTISWRTDNHCTGNVLLSDPKKAIEKTFDDDRGKNFIGDTHYITLSGLSRNTDYFFSILSGDQMDDNNGQRYQASTGSNIIPMGSFQPAGQVLLNDGKTFASNAIVYIVISNETEQSAPLSTLVDAGGYWFLELVNARRVDNEQLFKVSTSDTLSIRIEGGAMGTNEMEYIARDNNGGKNLYSPIVLH</sequence>
<dbReference type="AlphaFoldDB" id="A0A1V1P0H6"/>
<dbReference type="GO" id="GO:0003993">
    <property type="term" value="F:acid phosphatase activity"/>
    <property type="evidence" value="ECO:0007669"/>
    <property type="project" value="InterPro"/>
</dbReference>
<evidence type="ECO:0000313" key="2">
    <source>
        <dbReference type="EMBL" id="ETR68357.1"/>
    </source>
</evidence>
<protein>
    <recommendedName>
        <fullName evidence="4">Fibronectin type-III domain-containing protein</fullName>
    </recommendedName>
</protein>
<keyword evidence="1" id="KW-0732">Signal</keyword>
<dbReference type="InterPro" id="IPR013783">
    <property type="entry name" value="Ig-like_fold"/>
</dbReference>
<gene>
    <name evidence="2" type="ORF">OMM_04615</name>
</gene>
<feature type="signal peptide" evidence="1">
    <location>
        <begin position="1"/>
        <end position="22"/>
    </location>
</feature>
<dbReference type="InterPro" id="IPR008963">
    <property type="entry name" value="Purple_acid_Pase-like_N"/>
</dbReference>
<dbReference type="EMBL" id="ATBP01000985">
    <property type="protein sequence ID" value="ETR68357.1"/>
    <property type="molecule type" value="Genomic_DNA"/>
</dbReference>
<feature type="chain" id="PRO_5010738520" description="Fibronectin type-III domain-containing protein" evidence="1">
    <location>
        <begin position="23"/>
        <end position="224"/>
    </location>
</feature>
<proteinExistence type="predicted"/>
<reference evidence="3" key="1">
    <citation type="submission" date="2012-11" db="EMBL/GenBank/DDBJ databases">
        <authorList>
            <person name="Lucero-Rivera Y.E."/>
            <person name="Tovar-Ramirez D."/>
        </authorList>
    </citation>
    <scope>NUCLEOTIDE SEQUENCE [LARGE SCALE GENOMIC DNA]</scope>
    <source>
        <strain evidence="3">Araruama</strain>
    </source>
</reference>
<evidence type="ECO:0000313" key="3">
    <source>
        <dbReference type="Proteomes" id="UP000189670"/>
    </source>
</evidence>
<dbReference type="SUPFAM" id="SSF49363">
    <property type="entry name" value="Purple acid phosphatase, N-terminal domain"/>
    <property type="match status" value="1"/>
</dbReference>